<dbReference type="InterPro" id="IPR035892">
    <property type="entry name" value="C2_domain_sf"/>
</dbReference>
<evidence type="ECO:0000256" key="8">
    <source>
        <dbReference type="ARBA" id="ARBA00023121"/>
    </source>
</evidence>
<dbReference type="GO" id="GO:0046872">
    <property type="term" value="F:metal ion binding"/>
    <property type="evidence" value="ECO:0007669"/>
    <property type="project" value="UniProtKB-KW"/>
</dbReference>
<dbReference type="GO" id="GO:0005096">
    <property type="term" value="F:GTPase activator activity"/>
    <property type="evidence" value="ECO:0007669"/>
    <property type="project" value="UniProtKB-KW"/>
</dbReference>
<keyword evidence="6" id="KW-0479">Metal-binding</keyword>
<comment type="similarity">
    <text evidence="11">Belongs to the plant CAR protein family.</text>
</comment>
<evidence type="ECO:0000259" key="12">
    <source>
        <dbReference type="PROSITE" id="PS50004"/>
    </source>
</evidence>
<dbReference type="Proteomes" id="UP001055439">
    <property type="component" value="Chromosome 2"/>
</dbReference>
<evidence type="ECO:0000256" key="6">
    <source>
        <dbReference type="ARBA" id="ARBA00022723"/>
    </source>
</evidence>
<evidence type="ECO:0000256" key="10">
    <source>
        <dbReference type="ARBA" id="ARBA00023242"/>
    </source>
</evidence>
<gene>
    <name evidence="13" type="ORF">MUK42_27918</name>
</gene>
<comment type="subcellular location">
    <subcellularLocation>
        <location evidence="2">Cell membrane</location>
    </subcellularLocation>
    <subcellularLocation>
        <location evidence="1">Nucleus</location>
    </subcellularLocation>
</comment>
<dbReference type="GO" id="GO:0008289">
    <property type="term" value="F:lipid binding"/>
    <property type="evidence" value="ECO:0007669"/>
    <property type="project" value="UniProtKB-KW"/>
</dbReference>
<keyword evidence="9" id="KW-0472">Membrane</keyword>
<evidence type="ECO:0000313" key="14">
    <source>
        <dbReference type="Proteomes" id="UP001055439"/>
    </source>
</evidence>
<organism evidence="13 14">
    <name type="scientific">Musa troglodytarum</name>
    <name type="common">fe'i banana</name>
    <dbReference type="NCBI Taxonomy" id="320322"/>
    <lineage>
        <taxon>Eukaryota</taxon>
        <taxon>Viridiplantae</taxon>
        <taxon>Streptophyta</taxon>
        <taxon>Embryophyta</taxon>
        <taxon>Tracheophyta</taxon>
        <taxon>Spermatophyta</taxon>
        <taxon>Magnoliopsida</taxon>
        <taxon>Liliopsida</taxon>
        <taxon>Zingiberales</taxon>
        <taxon>Musaceae</taxon>
        <taxon>Musa</taxon>
    </lineage>
</organism>
<dbReference type="Pfam" id="PF00168">
    <property type="entry name" value="C2"/>
    <property type="match status" value="1"/>
</dbReference>
<keyword evidence="8" id="KW-0446">Lipid-binding</keyword>
<evidence type="ECO:0000256" key="7">
    <source>
        <dbReference type="ARBA" id="ARBA00022837"/>
    </source>
</evidence>
<keyword evidence="5" id="KW-0938">Abscisic acid signaling pathway</keyword>
<sequence>MENVLGLLRVRVLRGVNLASRDAGGSDAYVVLRMGDQKLKTSVKKNSLNPEWNEDLTLCVTDPIQPLKLPSFLLVILSILDELKLQTAIMLQEVYDKDTFTPDDIMGDAELDIRPFMDAIKMDLAGIPNVTIITTVRPSRQNCLADDSHISRKDGTVAQDVVLRLRNVESGEVELQLLWVNIPHAQDI</sequence>
<dbReference type="AlphaFoldDB" id="A0A9E7F2Y0"/>
<dbReference type="InterPro" id="IPR000008">
    <property type="entry name" value="C2_dom"/>
</dbReference>
<keyword evidence="7" id="KW-0106">Calcium</keyword>
<evidence type="ECO:0000256" key="1">
    <source>
        <dbReference type="ARBA" id="ARBA00004123"/>
    </source>
</evidence>
<evidence type="ECO:0000256" key="4">
    <source>
        <dbReference type="ARBA" id="ARBA00022475"/>
    </source>
</evidence>
<accession>A0A9E7F2Y0</accession>
<reference evidence="13" key="1">
    <citation type="submission" date="2022-05" db="EMBL/GenBank/DDBJ databases">
        <title>The Musa troglodytarum L. genome provides insights into the mechanism of non-climacteric behaviour and enrichment of carotenoids.</title>
        <authorList>
            <person name="Wang J."/>
        </authorList>
    </citation>
    <scope>NUCLEOTIDE SEQUENCE</scope>
    <source>
        <tissue evidence="13">Leaf</tissue>
    </source>
</reference>
<dbReference type="PANTHER" id="PTHR45933">
    <property type="entry name" value="PROTEIN C2-DOMAIN ABA-RELATED 4"/>
    <property type="match status" value="1"/>
</dbReference>
<dbReference type="EMBL" id="CP097504">
    <property type="protein sequence ID" value="URD87607.1"/>
    <property type="molecule type" value="Genomic_DNA"/>
</dbReference>
<protein>
    <submittedName>
        <fullName evidence="13">ADP-ribosylation factor GTPase-activating protein</fullName>
    </submittedName>
</protein>
<keyword evidence="14" id="KW-1185">Reference proteome</keyword>
<dbReference type="Gene3D" id="2.60.40.150">
    <property type="entry name" value="C2 domain"/>
    <property type="match status" value="1"/>
</dbReference>
<dbReference type="PROSITE" id="PS50004">
    <property type="entry name" value="C2"/>
    <property type="match status" value="1"/>
</dbReference>
<dbReference type="GO" id="GO:0009738">
    <property type="term" value="P:abscisic acid-activated signaling pathway"/>
    <property type="evidence" value="ECO:0007669"/>
    <property type="project" value="UniProtKB-KW"/>
</dbReference>
<evidence type="ECO:0000256" key="9">
    <source>
        <dbReference type="ARBA" id="ARBA00023136"/>
    </source>
</evidence>
<keyword evidence="4" id="KW-1003">Cell membrane</keyword>
<evidence type="ECO:0000256" key="2">
    <source>
        <dbReference type="ARBA" id="ARBA00004236"/>
    </source>
</evidence>
<name>A0A9E7F2Y0_9LILI</name>
<dbReference type="CDD" id="cd04038">
    <property type="entry name" value="C2_ArfGAP"/>
    <property type="match status" value="1"/>
</dbReference>
<keyword evidence="3" id="KW-0343">GTPase activation</keyword>
<evidence type="ECO:0000313" key="13">
    <source>
        <dbReference type="EMBL" id="URD87607.1"/>
    </source>
</evidence>
<dbReference type="GO" id="GO:0005886">
    <property type="term" value="C:plasma membrane"/>
    <property type="evidence" value="ECO:0007669"/>
    <property type="project" value="UniProtKB-SubCell"/>
</dbReference>
<proteinExistence type="inferred from homology"/>
<evidence type="ECO:0000256" key="3">
    <source>
        <dbReference type="ARBA" id="ARBA00022468"/>
    </source>
</evidence>
<dbReference type="GO" id="GO:0005634">
    <property type="term" value="C:nucleus"/>
    <property type="evidence" value="ECO:0007669"/>
    <property type="project" value="UniProtKB-SubCell"/>
</dbReference>
<feature type="domain" description="C2" evidence="12">
    <location>
        <begin position="1"/>
        <end position="126"/>
    </location>
</feature>
<evidence type="ECO:0000256" key="5">
    <source>
        <dbReference type="ARBA" id="ARBA00022682"/>
    </source>
</evidence>
<evidence type="ECO:0000256" key="11">
    <source>
        <dbReference type="ARBA" id="ARBA00024037"/>
    </source>
</evidence>
<dbReference type="OrthoDB" id="73919at2759"/>
<dbReference type="PANTHER" id="PTHR45933:SF20">
    <property type="entry name" value="OS07G0108400 PROTEIN"/>
    <property type="match status" value="1"/>
</dbReference>
<keyword evidence="10" id="KW-0539">Nucleus</keyword>
<dbReference type="SMART" id="SM00239">
    <property type="entry name" value="C2"/>
    <property type="match status" value="1"/>
</dbReference>
<dbReference type="InterPro" id="IPR044562">
    <property type="entry name" value="CAR1-11"/>
</dbReference>
<dbReference type="SUPFAM" id="SSF49562">
    <property type="entry name" value="C2 domain (Calcium/lipid-binding domain, CaLB)"/>
    <property type="match status" value="1"/>
</dbReference>